<dbReference type="InterPro" id="IPR039028">
    <property type="entry name" value="BCKD/PDK"/>
</dbReference>
<keyword evidence="2 7" id="KW-0808">Transferase</keyword>
<dbReference type="InterPro" id="IPR036784">
    <property type="entry name" value="AK/P_DHK_N_sf"/>
</dbReference>
<dbReference type="Gene3D" id="1.20.140.20">
    <property type="entry name" value="Alpha-ketoacid/pyruvate dehydrogenase kinase, N-terminal domain"/>
    <property type="match status" value="1"/>
</dbReference>
<dbReference type="PANTHER" id="PTHR11947">
    <property type="entry name" value="PYRUVATE DEHYDROGENASE KINASE"/>
    <property type="match status" value="1"/>
</dbReference>
<evidence type="ECO:0000256" key="8">
    <source>
        <dbReference type="SAM" id="MobiDB-lite"/>
    </source>
</evidence>
<dbReference type="STRING" id="401625.A0A0P1BHV1"/>
<dbReference type="AlphaFoldDB" id="A0A0P1BHV1"/>
<reference evidence="10 11" key="1">
    <citation type="submission" date="2014-09" db="EMBL/GenBank/DDBJ databases">
        <authorList>
            <person name="Magalhaes I.L.F."/>
            <person name="Oliveira U."/>
            <person name="Santos F.R."/>
            <person name="Vidigal T.H.D.A."/>
            <person name="Brescovit A.D."/>
            <person name="Santos A.J."/>
        </authorList>
    </citation>
    <scope>NUCLEOTIDE SEQUENCE [LARGE SCALE GENOMIC DNA]</scope>
</reference>
<sequence>MGTSAGRRRRRRTNAAHKLIEAQQTTTTTATAADSPRSQRLRAPAVHASSLTSRWCTAKSASSAIGPILSHPAANAAAATSASAHGNEDLSSSLGRHFYLNKALESYAGRPSTRITLRQLVFFGRRVLHESRDAPAAAVTVGARAHESQSMEESKIIRSANYVRQELPIRLAHRIRDLQALPFVVMTNKHLGQVYNKYWHAFETLRRFPAIRTMQDNEAFCSTLKAALTDHLTIIPSLTLGIVEESDHLSAQRLDRFMERMLRSRIARRVLAEQHIALSEALDDPFHFFDSPSQASLPAAADGEHVGIIYTSLCVSDVVRKGIKLLRDMFARETGRSASDEWIPIVALDGDLEARFAYIPEHLESWRPLLPGNVAPKASAHAHPILAAAAEGREMPPASDDELPAGSLDATAAAPRRAYPEPAAHTKKADVTSGDRALIDVLTSFSSVRKRLELEHVLKDRRGEQRKLAPPGLAVSEGYRITDTGLGSRQRLEALKSTKEFKGTVAEQMANASGRSGLASDAPAALQQPAWLPRGDDGTSAHVMRKETGLGLPMTRIYTEFLGGRLTLRSVDGGGLDVYLRLQKLGDKQEQIDDIEL</sequence>
<comment type="subcellular location">
    <subcellularLocation>
        <location evidence="7">Mitochondrion matrix</location>
    </subcellularLocation>
</comment>
<keyword evidence="11" id="KW-1185">Reference proteome</keyword>
<evidence type="ECO:0000256" key="2">
    <source>
        <dbReference type="ARBA" id="ARBA00022679"/>
    </source>
</evidence>
<evidence type="ECO:0000256" key="3">
    <source>
        <dbReference type="ARBA" id="ARBA00022741"/>
    </source>
</evidence>
<evidence type="ECO:0000259" key="9">
    <source>
        <dbReference type="Pfam" id="PF10436"/>
    </source>
</evidence>
<dbReference type="GO" id="GO:0004740">
    <property type="term" value="F:pyruvate dehydrogenase (acetyl-transferring) kinase activity"/>
    <property type="evidence" value="ECO:0007669"/>
    <property type="project" value="TreeGrafter"/>
</dbReference>
<dbReference type="EMBL" id="CCYA01000260">
    <property type="protein sequence ID" value="CEH15382.1"/>
    <property type="molecule type" value="Genomic_DNA"/>
</dbReference>
<keyword evidence="6 7" id="KW-0496">Mitochondrion</keyword>
<dbReference type="Proteomes" id="UP000054845">
    <property type="component" value="Unassembled WGS sequence"/>
</dbReference>
<organism evidence="10 11">
    <name type="scientific">Ceraceosorus bombacis</name>
    <dbReference type="NCBI Taxonomy" id="401625"/>
    <lineage>
        <taxon>Eukaryota</taxon>
        <taxon>Fungi</taxon>
        <taxon>Dikarya</taxon>
        <taxon>Basidiomycota</taxon>
        <taxon>Ustilaginomycotina</taxon>
        <taxon>Exobasidiomycetes</taxon>
        <taxon>Ceraceosorales</taxon>
        <taxon>Ceraceosoraceae</taxon>
        <taxon>Ceraceosorus</taxon>
    </lineage>
</organism>
<proteinExistence type="inferred from homology"/>
<keyword evidence="4 7" id="KW-0418">Kinase</keyword>
<evidence type="ECO:0000313" key="11">
    <source>
        <dbReference type="Proteomes" id="UP000054845"/>
    </source>
</evidence>
<dbReference type="SUPFAM" id="SSF55874">
    <property type="entry name" value="ATPase domain of HSP90 chaperone/DNA topoisomerase II/histidine kinase"/>
    <property type="match status" value="1"/>
</dbReference>
<accession>A0A0P1BHV1</accession>
<dbReference type="SUPFAM" id="SSF69012">
    <property type="entry name" value="alpha-ketoacid dehydrogenase kinase, N-terminal domain"/>
    <property type="match status" value="1"/>
</dbReference>
<dbReference type="InterPro" id="IPR036890">
    <property type="entry name" value="HATPase_C_sf"/>
</dbReference>
<feature type="domain" description="Branched-chain alpha-ketoacid dehydrogenase kinase/Pyruvate dehydrogenase kinase N-terminal" evidence="9">
    <location>
        <begin position="149"/>
        <end position="309"/>
    </location>
</feature>
<dbReference type="OrthoDB" id="3264224at2759"/>
<dbReference type="PANTHER" id="PTHR11947:SF25">
    <property type="entry name" value="[PYRUVATE DEHYDROGENASE (ACETYL-TRANSFERRING)] KINASE 2, MITOCHONDRIAL"/>
    <property type="match status" value="1"/>
</dbReference>
<dbReference type="GO" id="GO:0005524">
    <property type="term" value="F:ATP binding"/>
    <property type="evidence" value="ECO:0007669"/>
    <property type="project" value="UniProtKB-UniRule"/>
</dbReference>
<dbReference type="GO" id="GO:0005759">
    <property type="term" value="C:mitochondrial matrix"/>
    <property type="evidence" value="ECO:0007669"/>
    <property type="project" value="UniProtKB-SubCell"/>
</dbReference>
<evidence type="ECO:0000256" key="6">
    <source>
        <dbReference type="ARBA" id="ARBA00023128"/>
    </source>
</evidence>
<keyword evidence="3 7" id="KW-0547">Nucleotide-binding</keyword>
<dbReference type="Pfam" id="PF10436">
    <property type="entry name" value="BCDHK_Adom3"/>
    <property type="match status" value="1"/>
</dbReference>
<evidence type="ECO:0000256" key="1">
    <source>
        <dbReference type="ARBA" id="ARBA00006155"/>
    </source>
</evidence>
<evidence type="ECO:0000256" key="4">
    <source>
        <dbReference type="ARBA" id="ARBA00022777"/>
    </source>
</evidence>
<evidence type="ECO:0000313" key="10">
    <source>
        <dbReference type="EMBL" id="CEH15382.1"/>
    </source>
</evidence>
<keyword evidence="5 7" id="KW-0067">ATP-binding</keyword>
<evidence type="ECO:0000256" key="5">
    <source>
        <dbReference type="ARBA" id="ARBA00022840"/>
    </source>
</evidence>
<dbReference type="InterPro" id="IPR018955">
    <property type="entry name" value="BCDHK/PDK_N"/>
</dbReference>
<comment type="similarity">
    <text evidence="1 7">Belongs to the PDK/BCKDK protein kinase family.</text>
</comment>
<dbReference type="GO" id="GO:0010906">
    <property type="term" value="P:regulation of glucose metabolic process"/>
    <property type="evidence" value="ECO:0007669"/>
    <property type="project" value="TreeGrafter"/>
</dbReference>
<protein>
    <recommendedName>
        <fullName evidence="7">Protein-serine/threonine kinase</fullName>
        <ecNumber evidence="7">2.7.11.-</ecNumber>
    </recommendedName>
</protein>
<evidence type="ECO:0000256" key="7">
    <source>
        <dbReference type="RuleBase" id="RU366032"/>
    </source>
</evidence>
<name>A0A0P1BHV1_9BASI</name>
<dbReference type="Gene3D" id="3.30.565.10">
    <property type="entry name" value="Histidine kinase-like ATPase, C-terminal domain"/>
    <property type="match status" value="1"/>
</dbReference>
<feature type="region of interest" description="Disordered" evidence="8">
    <location>
        <begin position="25"/>
        <end position="46"/>
    </location>
</feature>
<dbReference type="EC" id="2.7.11.-" evidence="7"/>